<dbReference type="Gene3D" id="1.10.1220.10">
    <property type="entry name" value="Met repressor-like"/>
    <property type="match status" value="1"/>
</dbReference>
<dbReference type="STRING" id="96773.Tchl_1812"/>
<dbReference type="EMBL" id="CP018839">
    <property type="protein sequence ID" value="APR04666.1"/>
    <property type="molecule type" value="Genomic_DNA"/>
</dbReference>
<organism evidence="1 2">
    <name type="scientific">Thauera chlorobenzoica</name>
    <dbReference type="NCBI Taxonomy" id="96773"/>
    <lineage>
        <taxon>Bacteria</taxon>
        <taxon>Pseudomonadati</taxon>
        <taxon>Pseudomonadota</taxon>
        <taxon>Betaproteobacteria</taxon>
        <taxon>Rhodocyclales</taxon>
        <taxon>Zoogloeaceae</taxon>
        <taxon>Thauera</taxon>
    </lineage>
</organism>
<sequence>MEFDMSTTTIRLPDDLKARVAAAAKHAGTTAHGFILEAIAEKTEQAERRADFDAVAEARYARIVATGKTIPWQEMRGYLEARMAGKAATRPVARKLAP</sequence>
<dbReference type="Proteomes" id="UP000185739">
    <property type="component" value="Chromosome"/>
</dbReference>
<dbReference type="InterPro" id="IPR010985">
    <property type="entry name" value="Ribbon_hlx_hlx"/>
</dbReference>
<evidence type="ECO:0008006" key="3">
    <source>
        <dbReference type="Google" id="ProtNLM"/>
    </source>
</evidence>
<proteinExistence type="predicted"/>
<dbReference type="AlphaFoldDB" id="A0A1L6FD49"/>
<name>A0A1L6FD49_9RHOO</name>
<dbReference type="GO" id="GO:0006355">
    <property type="term" value="P:regulation of DNA-templated transcription"/>
    <property type="evidence" value="ECO:0007669"/>
    <property type="project" value="InterPro"/>
</dbReference>
<keyword evidence="2" id="KW-1185">Reference proteome</keyword>
<accession>A0A1L6FD49</accession>
<protein>
    <recommendedName>
        <fullName evidence="3">CopG family transcriptional regulator</fullName>
    </recommendedName>
</protein>
<dbReference type="KEGG" id="tcl:Tchl_1812"/>
<reference evidence="1 2" key="1">
    <citation type="submission" date="2016-12" db="EMBL/GenBank/DDBJ databases">
        <title>Complete genome sequence of Thauera chlorobenzoica, a Betaproteobacterium degrading haloaromatics anaerobically to CO2 and halides.</title>
        <authorList>
            <person name="Goris T."/>
            <person name="Mergelsberg M."/>
            <person name="Boll M."/>
        </authorList>
    </citation>
    <scope>NUCLEOTIDE SEQUENCE [LARGE SCALE GENOMIC DNA]</scope>
    <source>
        <strain evidence="1 2">3CB1</strain>
    </source>
</reference>
<dbReference type="InterPro" id="IPR013321">
    <property type="entry name" value="Arc_rbn_hlx_hlx"/>
</dbReference>
<evidence type="ECO:0000313" key="2">
    <source>
        <dbReference type="Proteomes" id="UP000185739"/>
    </source>
</evidence>
<gene>
    <name evidence="1" type="ORF">Tchl_1812</name>
</gene>
<evidence type="ECO:0000313" key="1">
    <source>
        <dbReference type="EMBL" id="APR04666.1"/>
    </source>
</evidence>
<dbReference type="SUPFAM" id="SSF47598">
    <property type="entry name" value="Ribbon-helix-helix"/>
    <property type="match status" value="1"/>
</dbReference>